<organism evidence="11 12">
    <name type="scientific">Psilocybe cf. subviscida</name>
    <dbReference type="NCBI Taxonomy" id="2480587"/>
    <lineage>
        <taxon>Eukaryota</taxon>
        <taxon>Fungi</taxon>
        <taxon>Dikarya</taxon>
        <taxon>Basidiomycota</taxon>
        <taxon>Agaricomycotina</taxon>
        <taxon>Agaricomycetes</taxon>
        <taxon>Agaricomycetidae</taxon>
        <taxon>Agaricales</taxon>
        <taxon>Agaricineae</taxon>
        <taxon>Strophariaceae</taxon>
        <taxon>Psilocybe</taxon>
    </lineage>
</organism>
<dbReference type="GO" id="GO:0034517">
    <property type="term" value="P:ribophagy"/>
    <property type="evidence" value="ECO:0007669"/>
    <property type="project" value="TreeGrafter"/>
</dbReference>
<feature type="compositionally biased region" description="Pro residues" evidence="8">
    <location>
        <begin position="1091"/>
        <end position="1100"/>
    </location>
</feature>
<feature type="domain" description="Autophagy protein ATG17-like" evidence="9">
    <location>
        <begin position="113"/>
        <end position="423"/>
    </location>
</feature>
<dbReference type="GO" id="GO:0000422">
    <property type="term" value="P:autophagy of mitochondrion"/>
    <property type="evidence" value="ECO:0007669"/>
    <property type="project" value="TreeGrafter"/>
</dbReference>
<dbReference type="Proteomes" id="UP000567179">
    <property type="component" value="Unassembled WGS sequence"/>
</dbReference>
<comment type="function">
    <text evidence="6">Involved in cytoplasm to vacuole transport (Cvt), pexophagy, mitophagy and nucleophagy. Recruits mitochondria for their selective degradation via autophagy (mitophagy) during starvation. Works as scaffold proteins that recruit ATG proteins to the pre-autophagosome (PAS), the site of vesicle/autophagosome formation. Required for the Cvt vesicles completion.</text>
</comment>
<dbReference type="InterPro" id="IPR019460">
    <property type="entry name" value="Atg11_C"/>
</dbReference>
<dbReference type="GO" id="GO:0061709">
    <property type="term" value="P:reticulophagy"/>
    <property type="evidence" value="ECO:0007669"/>
    <property type="project" value="TreeGrafter"/>
</dbReference>
<feature type="coiled-coil region" evidence="7">
    <location>
        <begin position="298"/>
        <end position="329"/>
    </location>
</feature>
<feature type="region of interest" description="Disordered" evidence="8">
    <location>
        <begin position="600"/>
        <end position="625"/>
    </location>
</feature>
<evidence type="ECO:0000256" key="5">
    <source>
        <dbReference type="ARBA" id="ARBA00023054"/>
    </source>
</evidence>
<dbReference type="GO" id="GO:0000045">
    <property type="term" value="P:autophagosome assembly"/>
    <property type="evidence" value="ECO:0007669"/>
    <property type="project" value="UniProtKB-UniRule"/>
</dbReference>
<dbReference type="EMBL" id="JAACJJ010000057">
    <property type="protein sequence ID" value="KAF5310632.1"/>
    <property type="molecule type" value="Genomic_DNA"/>
</dbReference>
<feature type="compositionally biased region" description="Polar residues" evidence="8">
    <location>
        <begin position="1229"/>
        <end position="1238"/>
    </location>
</feature>
<feature type="coiled-coil region" evidence="7">
    <location>
        <begin position="748"/>
        <end position="810"/>
    </location>
</feature>
<dbReference type="GO" id="GO:0060090">
    <property type="term" value="F:molecular adaptor activity"/>
    <property type="evidence" value="ECO:0007669"/>
    <property type="project" value="TreeGrafter"/>
</dbReference>
<feature type="compositionally biased region" description="Polar residues" evidence="8">
    <location>
        <begin position="1294"/>
        <end position="1307"/>
    </location>
</feature>
<evidence type="ECO:0000256" key="3">
    <source>
        <dbReference type="ARBA" id="ARBA00022927"/>
    </source>
</evidence>
<comment type="caution">
    <text evidence="11">The sequence shown here is derived from an EMBL/GenBank/DDBJ whole genome shotgun (WGS) entry which is preliminary data.</text>
</comment>
<feature type="compositionally biased region" description="Low complexity" evidence="8">
    <location>
        <begin position="1380"/>
        <end position="1391"/>
    </location>
</feature>
<dbReference type="GO" id="GO:0005774">
    <property type="term" value="C:vacuolar membrane"/>
    <property type="evidence" value="ECO:0007669"/>
    <property type="project" value="UniProtKB-SubCell"/>
</dbReference>
<proteinExistence type="inferred from homology"/>
<dbReference type="Pfam" id="PF04108">
    <property type="entry name" value="ATG17_like"/>
    <property type="match status" value="1"/>
</dbReference>
<dbReference type="InterPro" id="IPR040040">
    <property type="entry name" value="ATG11"/>
</dbReference>
<dbReference type="PANTHER" id="PTHR13222:SF1">
    <property type="entry name" value="RB1-INDUCIBLE COILED-COIL PROTEIN 1"/>
    <property type="match status" value="1"/>
</dbReference>
<evidence type="ECO:0000256" key="4">
    <source>
        <dbReference type="ARBA" id="ARBA00023006"/>
    </source>
</evidence>
<feature type="compositionally biased region" description="Polar residues" evidence="8">
    <location>
        <begin position="1192"/>
        <end position="1214"/>
    </location>
</feature>
<keyword evidence="12" id="KW-1185">Reference proteome</keyword>
<evidence type="ECO:0000256" key="7">
    <source>
        <dbReference type="SAM" id="Coils"/>
    </source>
</evidence>
<dbReference type="GO" id="GO:1990316">
    <property type="term" value="C:Atg1/ULK1 kinase complex"/>
    <property type="evidence" value="ECO:0007669"/>
    <property type="project" value="TreeGrafter"/>
</dbReference>
<feature type="region of interest" description="Disordered" evidence="8">
    <location>
        <begin position="1035"/>
        <end position="1105"/>
    </location>
</feature>
<comment type="similarity">
    <text evidence="1 6">Belongs to the ATG11 family.</text>
</comment>
<evidence type="ECO:0000256" key="1">
    <source>
        <dbReference type="ARBA" id="ARBA00009729"/>
    </source>
</evidence>
<keyword evidence="4 6" id="KW-0072">Autophagy</keyword>
<evidence type="ECO:0000313" key="11">
    <source>
        <dbReference type="EMBL" id="KAF5310632.1"/>
    </source>
</evidence>
<feature type="compositionally biased region" description="Basic and acidic residues" evidence="8">
    <location>
        <begin position="607"/>
        <end position="618"/>
    </location>
</feature>
<comment type="subunit">
    <text evidence="6">Homodimer.</text>
</comment>
<accession>A0A8H5ESD1</accession>
<keyword evidence="6" id="KW-0926">Vacuole</keyword>
<evidence type="ECO:0000256" key="8">
    <source>
        <dbReference type="SAM" id="MobiDB-lite"/>
    </source>
</evidence>
<name>A0A8H5ESD1_9AGAR</name>
<keyword evidence="3 6" id="KW-0653">Protein transport</keyword>
<evidence type="ECO:0000313" key="12">
    <source>
        <dbReference type="Proteomes" id="UP000567179"/>
    </source>
</evidence>
<feature type="region of interest" description="Disordered" evidence="8">
    <location>
        <begin position="1416"/>
        <end position="1465"/>
    </location>
</feature>
<keyword evidence="5 7" id="KW-0175">Coiled coil</keyword>
<dbReference type="GO" id="GO:0019901">
    <property type="term" value="F:protein kinase binding"/>
    <property type="evidence" value="ECO:0007669"/>
    <property type="project" value="TreeGrafter"/>
</dbReference>
<evidence type="ECO:0000256" key="6">
    <source>
        <dbReference type="RuleBase" id="RU367075"/>
    </source>
</evidence>
<feature type="domain" description="Autophagy-related protein 11 C-terminal" evidence="10">
    <location>
        <begin position="918"/>
        <end position="1031"/>
    </location>
</feature>
<feature type="region of interest" description="Disordered" evidence="8">
    <location>
        <begin position="1377"/>
        <end position="1400"/>
    </location>
</feature>
<feature type="compositionally biased region" description="Polar residues" evidence="8">
    <location>
        <begin position="1443"/>
        <end position="1460"/>
    </location>
</feature>
<keyword evidence="2 6" id="KW-0813">Transport</keyword>
<dbReference type="GO" id="GO:0034727">
    <property type="term" value="P:piecemeal microautophagy of the nucleus"/>
    <property type="evidence" value="ECO:0007669"/>
    <property type="project" value="TreeGrafter"/>
</dbReference>
<dbReference type="InterPro" id="IPR045326">
    <property type="entry name" value="ATG17-like_dom"/>
</dbReference>
<gene>
    <name evidence="11" type="ORF">D9619_008091</name>
</gene>
<dbReference type="GO" id="GO:1903599">
    <property type="term" value="P:positive regulation of autophagy of mitochondrion"/>
    <property type="evidence" value="ECO:0007669"/>
    <property type="project" value="UniProtKB-UniRule"/>
</dbReference>
<feature type="compositionally biased region" description="Polar residues" evidence="8">
    <location>
        <begin position="1314"/>
        <end position="1329"/>
    </location>
</feature>
<dbReference type="GO" id="GO:0015031">
    <property type="term" value="P:protein transport"/>
    <property type="evidence" value="ECO:0007669"/>
    <property type="project" value="UniProtKB-KW"/>
</dbReference>
<feature type="region of interest" description="Disordered" evidence="8">
    <location>
        <begin position="1294"/>
        <end position="1329"/>
    </location>
</feature>
<sequence>MITICRAEDGQIFPVNASIRDIEGIGSLELFLHQEIGVDEEAAISYLSDGRRLTNGNLRDLGSVQDQFIFVFNKYYLDCEPETALRQLQAEPRLQPAIEDAAATTPPIRHGQLAASFARTAQMHHEYIQHLLQCLSLQQKGLHIASGNLDFNVLAISETFDGIAVNGRKELEKQAALLYGLDADLELISQVQVHVEFCSAAVRMAIEAGEPHRVLADYVSKQKMKQVADTCAKTHDELQARFTQVEEAIARLKIGADQIRTSISTPSLLDDVQAIAGNSQELLDRITEAAAALETSDADSLLQDLRRLDDALRQELQQITDNKNQYTRQCLNVLRNITVLNNDIVILPNVLASLAASFRAKTSFSHINRLHNMLYAYGATVIEIVRRKEFSSFFYQRAQGILEVMAKVSSSERKRRQVYRGEFNGQLPFETKGMDDPVPSIDFTPTGTLDSPYSFERSDVDYLIQVLDGLEQAAESNNATRALRALRECRTALEKQIGKMDSLELTFDKIAERSLLSQSRLTQSKRRSVEAEDKAIQALAEELHATKDAKSQQERAFAEERKALQAEINRLKADSSDTGTVLSTEQERSTRLERELGQLRSQMESENASRRILEERNTELSSDLSKQRKEIARALADATEQAREAERLRQQLAHVEADYEEVKQLEQRNADNVNRLLAEQANTLRHLEEARSRGEDLEQQIQTAREESHEVAQTLKEASMEKDRLLKAQSLEHDRIIRDHIAEADGDRAVLDRQFSELQAVLEHKERELKDLQGDLDISNSDAAGLREELQRVERELREARHIERLLRDDLKAGRASQHEFEQTMENGNRLVAQILDVAINFRNCHVKALHSAQAMTQHPGSTRHAATTLADSTFSVGGFRHGIIGPPDEPPPIDPSDPTVALDALREFDHDHFLEAITKVGSTIRKWQKQCKEYRERAKGKISFRNFAKGDLALFLPTRNSVSKPWAAFNVSFPHYFLHVEGNLAEQLKSREWIVARIMSITERVVDSKDPSSNPYGLGDGVKYYMLEVEDWTQPSQTNKRRSSGKKPATGDTLTAGDGHEVSPPSGPSIRELFQPSAGNMKLSSSPTSVVPPPPPGPPETEVEDTFLAPAPHLFSGRSRARSDSSPHAPPRATSSLSRLLAQAPSPAPEHVDEQHTGSPDTPEIRSPSPPTTFPKISEKEIDEAAVSAPDINTSPTVNHIDTARSPPQTSVGLSHAPPAQLSPLSVPPNTVLSPNALTSPTIPIPMPSPLRPGSRASRLSTTSRFSVGRITMPVLNSQTKGTPTTALAFNEQTVPGSPSSAQVVDSTDPFRSLSSSNPSGDESGVSTAMGNAMTAAIISGHRRSRTTSYHAPRTLPVAATASQSTVVGVGSMASPTVASSSRASSPHAAGGSGGTRPSLASAATLANLATSWGMPFGRKSRKAPDAASLNGTGLASAVEAPTSSTDDQPSNPTATLIDSSLGPGARDLLRRF</sequence>
<reference evidence="11 12" key="1">
    <citation type="journal article" date="2020" name="ISME J.">
        <title>Uncovering the hidden diversity of litter-decomposition mechanisms in mushroom-forming fungi.</title>
        <authorList>
            <person name="Floudas D."/>
            <person name="Bentzer J."/>
            <person name="Ahren D."/>
            <person name="Johansson T."/>
            <person name="Persson P."/>
            <person name="Tunlid A."/>
        </authorList>
    </citation>
    <scope>NUCLEOTIDE SEQUENCE [LARGE SCALE GENOMIC DNA]</scope>
    <source>
        <strain evidence="11 12">CBS 101986</strain>
    </source>
</reference>
<evidence type="ECO:0000256" key="2">
    <source>
        <dbReference type="ARBA" id="ARBA00022448"/>
    </source>
</evidence>
<protein>
    <recommendedName>
        <fullName evidence="6">Autophagy-related protein 11</fullName>
    </recommendedName>
</protein>
<feature type="region of interest" description="Disordered" evidence="8">
    <location>
        <begin position="1117"/>
        <end position="1267"/>
    </location>
</feature>
<keyword evidence="6" id="KW-0472">Membrane</keyword>
<evidence type="ECO:0000259" key="9">
    <source>
        <dbReference type="Pfam" id="PF04108"/>
    </source>
</evidence>
<comment type="subcellular location">
    <subcellularLocation>
        <location evidence="6">Preautophagosomal structure membrane</location>
        <topology evidence="6">Peripheral membrane protein</topology>
    </subcellularLocation>
    <subcellularLocation>
        <location evidence="6">Vacuole membrane</location>
        <topology evidence="6">Peripheral membrane protein</topology>
    </subcellularLocation>
    <text evidence="6">During pexophagy, accumulates in the vacuolar membrane region, where the peroxisomes contact the vacuole.</text>
</comment>
<dbReference type="GO" id="GO:0034045">
    <property type="term" value="C:phagophore assembly site membrane"/>
    <property type="evidence" value="ECO:0007669"/>
    <property type="project" value="UniProtKB-SubCell"/>
</dbReference>
<dbReference type="Pfam" id="PF10377">
    <property type="entry name" value="ATG11"/>
    <property type="match status" value="1"/>
</dbReference>
<dbReference type="PANTHER" id="PTHR13222">
    <property type="entry name" value="RB1-INDUCIBLE COILED-COIL"/>
    <property type="match status" value="1"/>
</dbReference>
<evidence type="ECO:0000259" key="10">
    <source>
        <dbReference type="Pfam" id="PF10377"/>
    </source>
</evidence>
<dbReference type="OrthoDB" id="447953at2759"/>